<feature type="transmembrane region" description="Helical" evidence="1">
    <location>
        <begin position="58"/>
        <end position="87"/>
    </location>
</feature>
<keyword evidence="3" id="KW-1185">Reference proteome</keyword>
<evidence type="ECO:0000256" key="1">
    <source>
        <dbReference type="SAM" id="Phobius"/>
    </source>
</evidence>
<organism evidence="2 3">
    <name type="scientific">Mesorhizobium shangrilense</name>
    <dbReference type="NCBI Taxonomy" id="460060"/>
    <lineage>
        <taxon>Bacteria</taxon>
        <taxon>Pseudomonadati</taxon>
        <taxon>Pseudomonadota</taxon>
        <taxon>Alphaproteobacteria</taxon>
        <taxon>Hyphomicrobiales</taxon>
        <taxon>Phyllobacteriaceae</taxon>
        <taxon>Mesorhizobium</taxon>
    </lineage>
</organism>
<comment type="caution">
    <text evidence="2">The sequence shown here is derived from an EMBL/GenBank/DDBJ whole genome shotgun (WGS) entry which is preliminary data.</text>
</comment>
<keyword evidence="1" id="KW-1133">Transmembrane helix</keyword>
<feature type="transmembrane region" description="Helical" evidence="1">
    <location>
        <begin position="586"/>
        <end position="605"/>
    </location>
</feature>
<dbReference type="RefSeq" id="WP_354460873.1">
    <property type="nucleotide sequence ID" value="NZ_JBEWSZ010000001.1"/>
</dbReference>
<feature type="transmembrane region" description="Helical" evidence="1">
    <location>
        <begin position="398"/>
        <end position="417"/>
    </location>
</feature>
<feature type="transmembrane region" description="Helical" evidence="1">
    <location>
        <begin position="521"/>
        <end position="542"/>
    </location>
</feature>
<evidence type="ECO:0000313" key="3">
    <source>
        <dbReference type="Proteomes" id="UP001548832"/>
    </source>
</evidence>
<dbReference type="Proteomes" id="UP001548832">
    <property type="component" value="Unassembled WGS sequence"/>
</dbReference>
<feature type="transmembrane region" description="Helical" evidence="1">
    <location>
        <begin position="30"/>
        <end position="46"/>
    </location>
</feature>
<protein>
    <recommendedName>
        <fullName evidence="4">DUF4173 domain-containing protein</fullName>
    </recommendedName>
</protein>
<feature type="transmembrane region" description="Helical" evidence="1">
    <location>
        <begin position="464"/>
        <end position="486"/>
    </location>
</feature>
<proteinExistence type="predicted"/>
<gene>
    <name evidence="2" type="ORF">ABVQ20_18115</name>
</gene>
<accession>A0ABV2DHL5</accession>
<keyword evidence="1" id="KW-0472">Membrane</keyword>
<sequence length="761" mass="85058">MFVLAIMFVYIALDPSWGFSLDSARAFDQPFYATAAILICAVLSHRREVRDRHQWLSFLFFIFVPVFSLTVYNSFFGIFSIFMFGGISDIINFLPILWSSLPSTELAAKLGLALLAIHWGFRLFVPVFEGDRRNAADPGTDRPLTRRALMMLTCAVVITLWFYWLPDRLVSILSSDEQTNYELAINVACVLYIMLVALVANALLATKNFGLARHYVFMAAFTIAYPQVERLVRGVAASAVAVPVPAAPDLPALPQSSDAVAPQPIPLPEENWNEYWYELLRHRHPWTFDMTWPENLFLCLIIITSVLITLALLRLWIPPVVDGQFDDMRNTDAVGEWPIGVSFTGTSDMDDSAKLDMASATAESKQTFNRLTIVLVTTSVVVLCLTALLLLGQGFTPLPVVLGTLLSILLAWLPVLISHSQSSTRQQQFQRLSSLTGHPLAQTAHFRAATAILKAQQPVSLNTVYSLPIATLATILTIGFLVIFLATSVPDVFKMRSFLLGGFGALNMADEAARIRYQQETFVCFAVAFLGSYTSMLFSILFRTQNIDIQPATFYYYSVRLISSAIVAIVLRHVFSALSPDSPNILILAAFIVGFAPDLFISTMARRAFLFLKMLGNQPDPPEEAIPTNLNMLMIEGMSRDKIDRLSELGIDSAQYLACQNPFLIWPRLPYELMLIVDWIAQAQLYRWAKEERLVVMRRAGINNIIEFHAFLNAPDLPDGLLQTLSLERAALATYRESLETDPSFARLKAVQIVLKFSGID</sequence>
<feature type="transmembrane region" description="Helical" evidence="1">
    <location>
        <begin position="295"/>
        <end position="317"/>
    </location>
</feature>
<evidence type="ECO:0000313" key="2">
    <source>
        <dbReference type="EMBL" id="MET2828898.1"/>
    </source>
</evidence>
<dbReference type="EMBL" id="JBEWSZ010000001">
    <property type="protein sequence ID" value="MET2828898.1"/>
    <property type="molecule type" value="Genomic_DNA"/>
</dbReference>
<evidence type="ECO:0008006" key="4">
    <source>
        <dbReference type="Google" id="ProtNLM"/>
    </source>
</evidence>
<feature type="transmembrane region" description="Helical" evidence="1">
    <location>
        <begin position="554"/>
        <end position="574"/>
    </location>
</feature>
<feature type="transmembrane region" description="Helical" evidence="1">
    <location>
        <begin position="184"/>
        <end position="204"/>
    </location>
</feature>
<reference evidence="2 3" key="1">
    <citation type="submission" date="2024-06" db="EMBL/GenBank/DDBJ databases">
        <authorList>
            <person name="Kim D.-U."/>
        </authorList>
    </citation>
    <scope>NUCLEOTIDE SEQUENCE [LARGE SCALE GENOMIC DNA]</scope>
    <source>
        <strain evidence="2 3">KACC15460</strain>
    </source>
</reference>
<feature type="transmembrane region" description="Helical" evidence="1">
    <location>
        <begin position="107"/>
        <end position="128"/>
    </location>
</feature>
<name>A0ABV2DHL5_9HYPH</name>
<feature type="transmembrane region" description="Helical" evidence="1">
    <location>
        <begin position="371"/>
        <end position="392"/>
    </location>
</feature>
<keyword evidence="1" id="KW-0812">Transmembrane</keyword>
<feature type="transmembrane region" description="Helical" evidence="1">
    <location>
        <begin position="148"/>
        <end position="164"/>
    </location>
</feature>